<evidence type="ECO:0000256" key="6">
    <source>
        <dbReference type="ARBA" id="ARBA00023242"/>
    </source>
</evidence>
<keyword evidence="11" id="KW-1185">Reference proteome</keyword>
<evidence type="ECO:0000256" key="1">
    <source>
        <dbReference type="ARBA" id="ARBA00004141"/>
    </source>
</evidence>
<dbReference type="PANTHER" id="PTHR45649:SF28">
    <property type="entry name" value="TRANSPORTER, PUTATIVE (EUROFUNG)-RELATED"/>
    <property type="match status" value="1"/>
</dbReference>
<evidence type="ECO:0000256" key="8">
    <source>
        <dbReference type="SAM" id="Phobius"/>
    </source>
</evidence>
<sequence length="1258" mass="137283">MAILSHKSDSTQSELEHNECPRGHGTDVDNLQSLGYKEELRRNRSMFTLLFQSLAVAAIPYGFGSTLISAIYGGGQLAMFLGWVVVCILDECIAISLGELAAKYPTSAGPYYWSHQIADPRYKTILSFITGWTWLIGNWTITLSVNFGFASLLAATVNIYEPNYEWQPWKLVLLCYGLCVVTWIIVAFGNRLLPSVDTVCAAFTAITILVACIWLSVEAKQGRHSAAYTLGHEDITLSGWGGFSFFIGILPPAYTFSALGMITSMAEECGDVTIKLPRALSLAVPVGFVAGLFFIIPLCATLPDLADVLNAPLGQAIPYVFLRVLGSPGSAIALTTLILVITVFCSISITVAASRTTWAFARDNAIPGARLWSKVNEKHDTPIWALTLTTLVQMLLSLIYLGSSSAFNAFVSVGVVALAVSYGIPIALSMSTGRAAVNTAPWTFGKKVGWIINSVAVCWIAFELVLFSMPTAIPVTPSTMNYCIVVFIGFMAISAVWYGIHARHAPTASQVLLPRTPQWVVAGNRRRNPGPGLRDLINLLPATTCTGKSLENAQPLSGSAVMLSSSTQSLSPSTREPGQTQKVPTKQRSRRGCRTCKQKHVCQMPARGEGSMLTGLQVKCDETRPTCRQCAKRGLTCGGYARGFTWSYKHQPTSGSQALSGAAAENTPPSHSARRPSDTASSSKSVEETEEPVAAFIGTNFSSAVVPFESLLDVGDQSLAADTFQPTTLEPWHTTNAFPAQGAMEDFTCSPEWRRSTWSRGTSDFDALSPPGNRGDAMPPLLAHVRGGPQAVEALMSNWFDQVCPAWSAFDSPLNPNRKIALELMHSSASVFNALRSMSASFLSARLPQLERPALQMLRTAALSITEEAHILRTKPTLDAVPTGLLFSLFCLGTSVCWLDAGRLGLPFLKEAKDILSRLSGRAVLAADDQLETLAFFKKSLVYWEMLLSFVDDYQPERAEQDFQFSPSRDMQGTKTDHFPHPWTGISTLAARLFTRSIRLCRSYRRRISRPRGTEIAFEAAMQEVQEAQKLEQELLELDFSSATPTNNTGDEKTPWMHLAYVAEAYQLASLLQIYLTFPDLVALRLQLDPDIETSTDIPCDRWTIPVALRLTKVLEQIPAESGSRVIQPLLYICASTGLCCNMSPSSSTPAYQTNADMGCNTLPVVLGGQSILSYIDQMQVAGGRGALTEVAVEIGSARNFILRRLDTLECTLQPRPIAVAKKLVKAIWAVYDDEKRGCMSGHWLDIMEAQNLRSLFG</sequence>
<feature type="transmembrane region" description="Helical" evidence="8">
    <location>
        <begin position="479"/>
        <end position="500"/>
    </location>
</feature>
<feature type="transmembrane region" description="Helical" evidence="8">
    <location>
        <begin position="47"/>
        <end position="72"/>
    </location>
</feature>
<keyword evidence="5 8" id="KW-0472">Membrane</keyword>
<protein>
    <submittedName>
        <fullName evidence="10">Transcriptional regulator family: Fungal Specific TF</fullName>
    </submittedName>
</protein>
<accession>A0ABR0BN99</accession>
<feature type="transmembrane region" description="Helical" evidence="8">
    <location>
        <begin position="125"/>
        <end position="149"/>
    </location>
</feature>
<dbReference type="CDD" id="cd00067">
    <property type="entry name" value="GAL4"/>
    <property type="match status" value="1"/>
</dbReference>
<dbReference type="Gene3D" id="1.20.1740.10">
    <property type="entry name" value="Amino acid/polyamine transporter I"/>
    <property type="match status" value="1"/>
</dbReference>
<dbReference type="InterPro" id="IPR021858">
    <property type="entry name" value="Fun_TF"/>
</dbReference>
<dbReference type="InterPro" id="IPR001138">
    <property type="entry name" value="Zn2Cys6_DnaBD"/>
</dbReference>
<keyword evidence="4 8" id="KW-1133">Transmembrane helix</keyword>
<feature type="compositionally biased region" description="Basic residues" evidence="7">
    <location>
        <begin position="585"/>
        <end position="595"/>
    </location>
</feature>
<evidence type="ECO:0000313" key="10">
    <source>
        <dbReference type="EMBL" id="KAK4084816.1"/>
    </source>
</evidence>
<feature type="transmembrane region" description="Helical" evidence="8">
    <location>
        <begin position="237"/>
        <end position="259"/>
    </location>
</feature>
<dbReference type="Pfam" id="PF13520">
    <property type="entry name" value="AA_permease_2"/>
    <property type="match status" value="1"/>
</dbReference>
<evidence type="ECO:0000256" key="4">
    <source>
        <dbReference type="ARBA" id="ARBA00022989"/>
    </source>
</evidence>
<keyword evidence="3 8" id="KW-0812">Transmembrane</keyword>
<reference evidence="10 11" key="1">
    <citation type="journal article" date="2024" name="Microbiol. Resour. Announc.">
        <title>Genome annotations for the ascomycete fungi Trichoderma harzianum, Trichoderma aggressivum, and Purpureocillium lilacinum.</title>
        <authorList>
            <person name="Beijen E.P.W."/>
            <person name="Ohm R.A."/>
        </authorList>
    </citation>
    <scope>NUCLEOTIDE SEQUENCE [LARGE SCALE GENOMIC DNA]</scope>
    <source>
        <strain evidence="10 11">CBS 150709</strain>
    </source>
</reference>
<comment type="subcellular location">
    <subcellularLocation>
        <location evidence="1">Membrane</location>
        <topology evidence="1">Multi-pass membrane protein</topology>
    </subcellularLocation>
</comment>
<feature type="region of interest" description="Disordered" evidence="7">
    <location>
        <begin position="561"/>
        <end position="595"/>
    </location>
</feature>
<keyword evidence="2" id="KW-0813">Transport</keyword>
<dbReference type="Pfam" id="PF11951">
    <property type="entry name" value="Fungal_trans_2"/>
    <property type="match status" value="1"/>
</dbReference>
<feature type="transmembrane region" description="Helical" evidence="8">
    <location>
        <begin position="169"/>
        <end position="189"/>
    </location>
</feature>
<feature type="transmembrane region" description="Helical" evidence="8">
    <location>
        <begin position="280"/>
        <end position="303"/>
    </location>
</feature>
<feature type="domain" description="Zn(2)-C6 fungal-type" evidence="9">
    <location>
        <begin position="618"/>
        <end position="642"/>
    </location>
</feature>
<evidence type="ECO:0000256" key="3">
    <source>
        <dbReference type="ARBA" id="ARBA00022692"/>
    </source>
</evidence>
<feature type="transmembrane region" description="Helical" evidence="8">
    <location>
        <begin position="407"/>
        <end position="428"/>
    </location>
</feature>
<evidence type="ECO:0000256" key="5">
    <source>
        <dbReference type="ARBA" id="ARBA00023136"/>
    </source>
</evidence>
<feature type="transmembrane region" description="Helical" evidence="8">
    <location>
        <begin position="448"/>
        <end position="467"/>
    </location>
</feature>
<organism evidence="10 11">
    <name type="scientific">Purpureocillium lilacinum</name>
    <name type="common">Paecilomyces lilacinus</name>
    <dbReference type="NCBI Taxonomy" id="33203"/>
    <lineage>
        <taxon>Eukaryota</taxon>
        <taxon>Fungi</taxon>
        <taxon>Dikarya</taxon>
        <taxon>Ascomycota</taxon>
        <taxon>Pezizomycotina</taxon>
        <taxon>Sordariomycetes</taxon>
        <taxon>Hypocreomycetidae</taxon>
        <taxon>Hypocreales</taxon>
        <taxon>Ophiocordycipitaceae</taxon>
        <taxon>Purpureocillium</taxon>
    </lineage>
</organism>
<dbReference type="Proteomes" id="UP001287286">
    <property type="component" value="Unassembled WGS sequence"/>
</dbReference>
<feature type="transmembrane region" description="Helical" evidence="8">
    <location>
        <begin position="331"/>
        <end position="353"/>
    </location>
</feature>
<evidence type="ECO:0000256" key="2">
    <source>
        <dbReference type="ARBA" id="ARBA00022448"/>
    </source>
</evidence>
<comment type="caution">
    <text evidence="10">The sequence shown here is derived from an EMBL/GenBank/DDBJ whole genome shotgun (WGS) entry which is preliminary data.</text>
</comment>
<evidence type="ECO:0000259" key="9">
    <source>
        <dbReference type="Pfam" id="PF00172"/>
    </source>
</evidence>
<dbReference type="Pfam" id="PF00172">
    <property type="entry name" value="Zn_clus"/>
    <property type="match status" value="1"/>
</dbReference>
<dbReference type="SUPFAM" id="SSF57701">
    <property type="entry name" value="Zn2/Cys6 DNA-binding domain"/>
    <property type="match status" value="1"/>
</dbReference>
<dbReference type="PANTHER" id="PTHR45649">
    <property type="entry name" value="AMINO-ACID PERMEASE BAT1"/>
    <property type="match status" value="1"/>
</dbReference>
<proteinExistence type="predicted"/>
<dbReference type="InterPro" id="IPR002293">
    <property type="entry name" value="AA/rel_permease1"/>
</dbReference>
<feature type="region of interest" description="Disordered" evidence="7">
    <location>
        <begin position="652"/>
        <end position="688"/>
    </location>
</feature>
<feature type="region of interest" description="Disordered" evidence="7">
    <location>
        <begin position="1"/>
        <end position="26"/>
    </location>
</feature>
<gene>
    <name evidence="10" type="ORF">Purlil1_10222</name>
</gene>
<dbReference type="EMBL" id="JAWRVI010000050">
    <property type="protein sequence ID" value="KAK4084816.1"/>
    <property type="molecule type" value="Genomic_DNA"/>
</dbReference>
<feature type="transmembrane region" description="Helical" evidence="8">
    <location>
        <begin position="78"/>
        <end position="104"/>
    </location>
</feature>
<feature type="compositionally biased region" description="Low complexity" evidence="7">
    <location>
        <begin position="563"/>
        <end position="574"/>
    </location>
</feature>
<dbReference type="InterPro" id="IPR036864">
    <property type="entry name" value="Zn2-C6_fun-type_DNA-bd_sf"/>
</dbReference>
<evidence type="ECO:0000313" key="11">
    <source>
        <dbReference type="Proteomes" id="UP001287286"/>
    </source>
</evidence>
<feature type="transmembrane region" description="Helical" evidence="8">
    <location>
        <begin position="196"/>
        <end position="217"/>
    </location>
</feature>
<name>A0ABR0BN99_PURLI</name>
<keyword evidence="6" id="KW-0539">Nucleus</keyword>
<evidence type="ECO:0000256" key="7">
    <source>
        <dbReference type="SAM" id="MobiDB-lite"/>
    </source>
</evidence>